<gene>
    <name evidence="6" type="ORF">FHS79_001960</name>
</gene>
<dbReference type="InterPro" id="IPR037944">
    <property type="entry name" value="PRX5-like"/>
</dbReference>
<feature type="domain" description="Thioredoxin" evidence="5">
    <location>
        <begin position="124"/>
        <end position="299"/>
    </location>
</feature>
<dbReference type="PROSITE" id="PS51352">
    <property type="entry name" value="THIOREDOXIN_2"/>
    <property type="match status" value="1"/>
</dbReference>
<sequence length="303" mass="33986">MGFDAVRDLDGLPPEILLMSLVRHSWSDGGVAIGTSECWHFRAKDVCFFHGEMGGACTCPPGLRVYTIRCGCAHNGHRPAKKWPFAPRSNSPRFTRPMPSVAVRLNYNVHSKSGIRMTMDRNASKEGQPVPSATFKTRVRDDSVGGDNPFRWQDLTTEELFAGKRVVVFSLPGAFTPTCSNEQCPAYERYFDDFAAAGVDEVVCIAVNDAFVMHQWKQKLGVQRIRFVPDGSGHFTRAMGMMVNKDHLGFGERSWRYSMVVDDGVIRAFFEEPGRNDEGTDEDPYEVSDPETVLRWLTTHPRG</sequence>
<dbReference type="SUPFAM" id="SSF52833">
    <property type="entry name" value="Thioredoxin-like"/>
    <property type="match status" value="1"/>
</dbReference>
<keyword evidence="7" id="KW-1185">Reference proteome</keyword>
<comment type="similarity">
    <text evidence="4">Belongs to the peroxiredoxin family. Prx5 subfamily.</text>
</comment>
<evidence type="ECO:0000256" key="2">
    <source>
        <dbReference type="ARBA" id="ARBA00023002"/>
    </source>
</evidence>
<comment type="function">
    <text evidence="4">Thiol-specific peroxidase that catalyzes the reduction of hydrogen peroxide and organic hydroperoxides to water and alcohols, respectively. Plays a role in cell protection against oxidative stress by detoxifying peroxides.</text>
</comment>
<dbReference type="PANTHER" id="PTHR10430">
    <property type="entry name" value="PEROXIREDOXIN"/>
    <property type="match status" value="1"/>
</dbReference>
<dbReference type="Pfam" id="PF08534">
    <property type="entry name" value="Redoxin"/>
    <property type="match status" value="1"/>
</dbReference>
<dbReference type="Proteomes" id="UP000538147">
    <property type="component" value="Unassembled WGS sequence"/>
</dbReference>
<evidence type="ECO:0000259" key="5">
    <source>
        <dbReference type="PROSITE" id="PS51352"/>
    </source>
</evidence>
<evidence type="ECO:0000313" key="7">
    <source>
        <dbReference type="Proteomes" id="UP000538147"/>
    </source>
</evidence>
<feature type="active site" description="Cysteine sulfenic acid (-SOH) intermediate" evidence="3">
    <location>
        <position position="179"/>
    </location>
</feature>
<dbReference type="EMBL" id="JACIIV010000012">
    <property type="protein sequence ID" value="MBB6227781.1"/>
    <property type="molecule type" value="Genomic_DNA"/>
</dbReference>
<evidence type="ECO:0000256" key="3">
    <source>
        <dbReference type="PIRSR" id="PIRSR637944-1"/>
    </source>
</evidence>
<dbReference type="GO" id="GO:0042744">
    <property type="term" value="P:hydrogen peroxide catabolic process"/>
    <property type="evidence" value="ECO:0007669"/>
    <property type="project" value="TreeGrafter"/>
</dbReference>
<keyword evidence="2 4" id="KW-0560">Oxidoreductase</keyword>
<comment type="catalytic activity">
    <reaction evidence="4">
        <text>a hydroperoxide + 2 glutathione = an alcohol + glutathione disulfide + H2O</text>
        <dbReference type="Rhea" id="RHEA:62632"/>
        <dbReference type="ChEBI" id="CHEBI:15377"/>
        <dbReference type="ChEBI" id="CHEBI:30879"/>
        <dbReference type="ChEBI" id="CHEBI:35924"/>
        <dbReference type="ChEBI" id="CHEBI:57925"/>
        <dbReference type="ChEBI" id="CHEBI:58297"/>
        <dbReference type="EC" id="1.11.1.27"/>
    </reaction>
</comment>
<comment type="caution">
    <text evidence="6">The sequence shown here is derived from an EMBL/GenBank/DDBJ whole genome shotgun (WGS) entry which is preliminary data.</text>
</comment>
<evidence type="ECO:0000256" key="4">
    <source>
        <dbReference type="RuleBase" id="RU366011"/>
    </source>
</evidence>
<dbReference type="InterPro" id="IPR013766">
    <property type="entry name" value="Thioredoxin_domain"/>
</dbReference>
<keyword evidence="4" id="KW-0676">Redox-active center</keyword>
<dbReference type="EC" id="1.11.1.27" evidence="4"/>
<dbReference type="GO" id="GO:0034599">
    <property type="term" value="P:cellular response to oxidative stress"/>
    <property type="evidence" value="ECO:0007669"/>
    <property type="project" value="InterPro"/>
</dbReference>
<accession>A0A841L886</accession>
<organism evidence="6 7">
    <name type="scientific">Polymorphobacter multimanifer</name>
    <dbReference type="NCBI Taxonomy" id="1070431"/>
    <lineage>
        <taxon>Bacteria</taxon>
        <taxon>Pseudomonadati</taxon>
        <taxon>Pseudomonadota</taxon>
        <taxon>Alphaproteobacteria</taxon>
        <taxon>Sphingomonadales</taxon>
        <taxon>Sphingosinicellaceae</taxon>
        <taxon>Polymorphobacter</taxon>
    </lineage>
</organism>
<dbReference type="InterPro" id="IPR013740">
    <property type="entry name" value="Redoxin"/>
</dbReference>
<dbReference type="AlphaFoldDB" id="A0A841L886"/>
<dbReference type="PANTHER" id="PTHR10430:SF16">
    <property type="entry name" value="PEROXIREDOXIN-5, MITOCHONDRIAL"/>
    <property type="match status" value="1"/>
</dbReference>
<evidence type="ECO:0000313" key="6">
    <source>
        <dbReference type="EMBL" id="MBB6227781.1"/>
    </source>
</evidence>
<keyword evidence="4" id="KW-0049">Antioxidant</keyword>
<dbReference type="InterPro" id="IPR036249">
    <property type="entry name" value="Thioredoxin-like_sf"/>
</dbReference>
<reference evidence="6 7" key="1">
    <citation type="submission" date="2020-08" db="EMBL/GenBank/DDBJ databases">
        <title>Genomic Encyclopedia of Type Strains, Phase IV (KMG-IV): sequencing the most valuable type-strain genomes for metagenomic binning, comparative biology and taxonomic classification.</title>
        <authorList>
            <person name="Goeker M."/>
        </authorList>
    </citation>
    <scope>NUCLEOTIDE SEQUENCE [LARGE SCALE GENOMIC DNA]</scope>
    <source>
        <strain evidence="6 7">DSM 102189</strain>
    </source>
</reference>
<proteinExistence type="inferred from homology"/>
<dbReference type="GO" id="GO:0045454">
    <property type="term" value="P:cell redox homeostasis"/>
    <property type="evidence" value="ECO:0007669"/>
    <property type="project" value="TreeGrafter"/>
</dbReference>
<dbReference type="Gene3D" id="3.40.30.10">
    <property type="entry name" value="Glutaredoxin"/>
    <property type="match status" value="1"/>
</dbReference>
<name>A0A841L886_9SPHN</name>
<evidence type="ECO:0000256" key="1">
    <source>
        <dbReference type="ARBA" id="ARBA00022559"/>
    </source>
</evidence>
<dbReference type="CDD" id="cd03013">
    <property type="entry name" value="PRX5_like"/>
    <property type="match status" value="1"/>
</dbReference>
<protein>
    <recommendedName>
        <fullName evidence="4">Glutathione-dependent peroxiredoxin</fullName>
        <ecNumber evidence="4">1.11.1.27</ecNumber>
    </recommendedName>
</protein>
<keyword evidence="1 4" id="KW-0575">Peroxidase</keyword>
<dbReference type="GO" id="GO:0008379">
    <property type="term" value="F:thioredoxin peroxidase activity"/>
    <property type="evidence" value="ECO:0007669"/>
    <property type="project" value="InterPro"/>
</dbReference>
<dbReference type="GO" id="GO:0005737">
    <property type="term" value="C:cytoplasm"/>
    <property type="evidence" value="ECO:0007669"/>
    <property type="project" value="TreeGrafter"/>
</dbReference>